<dbReference type="Proteomes" id="UP000503820">
    <property type="component" value="Unassembled WGS sequence"/>
</dbReference>
<sequence length="366" mass="41522">MAEPVRDENAGLPGGQSGEFRRLVEFKGNGWQLFKIWIVNFLLTVLTLGIYHFWAKVKVRKYLWSNTVVEGEPLEYTGTGKELFFGFLIIAVVFVVYNSAVHFYVGPAQQIVPSLLLIALVPFWFFATYRAIRYRLTRTVWRGIRFNLSGSAWRFTLVALGQTLLNIITLYLWYPKSRAVLRKRIVGNMWYGSRSFWFTGKAKPLYVPFLVALVGMIGFGGAGMMLVDLGSAVGNLNEDPGRAAVKGLLVALGTVYGMLLLGSLSTYWFAAVCIRWEAMNTRFPGVEFRSTITLRRMLWLELTNLLLRLCTLGFAAPWLIVRSHRVYLHSLHVQGDLDYVHLAQDEQNAPKHGEGFFEAFDLDLAV</sequence>
<feature type="transmembrane region" description="Helical" evidence="1">
    <location>
        <begin position="248"/>
        <end position="270"/>
    </location>
</feature>
<feature type="transmembrane region" description="Helical" evidence="1">
    <location>
        <begin position="152"/>
        <end position="174"/>
    </location>
</feature>
<protein>
    <submittedName>
        <fullName evidence="2">Membrane protein</fullName>
    </submittedName>
</protein>
<dbReference type="InterPro" id="IPR010295">
    <property type="entry name" value="DUF898"/>
</dbReference>
<organism evidence="2 3">
    <name type="scientific">Desulfovibrio psychrotolerans</name>
    <dbReference type="NCBI Taxonomy" id="415242"/>
    <lineage>
        <taxon>Bacteria</taxon>
        <taxon>Pseudomonadati</taxon>
        <taxon>Thermodesulfobacteriota</taxon>
        <taxon>Desulfovibrionia</taxon>
        <taxon>Desulfovibrionales</taxon>
        <taxon>Desulfovibrionaceae</taxon>
        <taxon>Desulfovibrio</taxon>
    </lineage>
</organism>
<gene>
    <name evidence="2" type="ORF">DSM19430T_12410</name>
</gene>
<dbReference type="AlphaFoldDB" id="A0A7J0BS76"/>
<evidence type="ECO:0000256" key="1">
    <source>
        <dbReference type="SAM" id="Phobius"/>
    </source>
</evidence>
<feature type="transmembrane region" description="Helical" evidence="1">
    <location>
        <begin position="305"/>
        <end position="321"/>
    </location>
</feature>
<keyword evidence="3" id="KW-1185">Reference proteome</keyword>
<keyword evidence="1" id="KW-0812">Transmembrane</keyword>
<evidence type="ECO:0000313" key="2">
    <source>
        <dbReference type="EMBL" id="GFM36557.1"/>
    </source>
</evidence>
<accession>A0A7J0BS76</accession>
<dbReference type="EMBL" id="BLVP01000006">
    <property type="protein sequence ID" value="GFM36557.1"/>
    <property type="molecule type" value="Genomic_DNA"/>
</dbReference>
<evidence type="ECO:0000313" key="3">
    <source>
        <dbReference type="Proteomes" id="UP000503820"/>
    </source>
</evidence>
<name>A0A7J0BS76_9BACT</name>
<comment type="caution">
    <text evidence="2">The sequence shown here is derived from an EMBL/GenBank/DDBJ whole genome shotgun (WGS) entry which is preliminary data.</text>
</comment>
<proteinExistence type="predicted"/>
<keyword evidence="1" id="KW-1133">Transmembrane helix</keyword>
<feature type="transmembrane region" description="Helical" evidence="1">
    <location>
        <begin position="205"/>
        <end position="227"/>
    </location>
</feature>
<keyword evidence="1" id="KW-0472">Membrane</keyword>
<feature type="transmembrane region" description="Helical" evidence="1">
    <location>
        <begin position="111"/>
        <end position="132"/>
    </location>
</feature>
<feature type="transmembrane region" description="Helical" evidence="1">
    <location>
        <begin position="83"/>
        <end position="105"/>
    </location>
</feature>
<feature type="transmembrane region" description="Helical" evidence="1">
    <location>
        <begin position="34"/>
        <end position="54"/>
    </location>
</feature>
<dbReference type="Pfam" id="PF05987">
    <property type="entry name" value="DUF898"/>
    <property type="match status" value="1"/>
</dbReference>
<reference evidence="2 3" key="1">
    <citation type="submission" date="2020-05" db="EMBL/GenBank/DDBJ databases">
        <title>Draft genome sequence of Desulfovibrio psychrotolerans JS1T.</title>
        <authorList>
            <person name="Ueno A."/>
            <person name="Tamazawa S."/>
            <person name="Tamamura S."/>
            <person name="Murakami T."/>
            <person name="Kiyama T."/>
            <person name="Inomata H."/>
            <person name="Amano Y."/>
            <person name="Miyakawa K."/>
            <person name="Tamaki H."/>
            <person name="Naganuma T."/>
            <person name="Kaneko K."/>
        </authorList>
    </citation>
    <scope>NUCLEOTIDE SEQUENCE [LARGE SCALE GENOMIC DNA]</scope>
    <source>
        <strain evidence="2 3">JS1</strain>
    </source>
</reference>